<keyword evidence="1" id="KW-0472">Membrane</keyword>
<dbReference type="AlphaFoldDB" id="Q163L8"/>
<dbReference type="RefSeq" id="WP_011569441.1">
    <property type="nucleotide sequence ID" value="NC_008209.1"/>
</dbReference>
<feature type="transmembrane region" description="Helical" evidence="1">
    <location>
        <begin position="21"/>
        <end position="45"/>
    </location>
</feature>
<evidence type="ECO:0000313" key="3">
    <source>
        <dbReference type="Proteomes" id="UP000007029"/>
    </source>
</evidence>
<evidence type="ECO:0000313" key="2">
    <source>
        <dbReference type="EMBL" id="ABG32825.1"/>
    </source>
</evidence>
<reference evidence="2 3" key="1">
    <citation type="journal article" date="2007" name="J. Bacteriol.">
        <title>The complete genome sequence of Roseobacter denitrificans reveals a mixotrophic rather than photosynthetic metabolism.</title>
        <authorList>
            <person name="Swingley W.D."/>
            <person name="Sadekar S."/>
            <person name="Mastrian S.D."/>
            <person name="Matthies H.J."/>
            <person name="Hao J."/>
            <person name="Ramos H."/>
            <person name="Acharya C.R."/>
            <person name="Conrad A.L."/>
            <person name="Taylor H.L."/>
            <person name="Dejesa L.C."/>
            <person name="Shah M.K."/>
            <person name="O'huallachain M.E."/>
            <person name="Lince M.T."/>
            <person name="Blankenship R.E."/>
            <person name="Beatty J.T."/>
            <person name="Touchman J.W."/>
        </authorList>
    </citation>
    <scope>NUCLEOTIDE SEQUENCE [LARGE SCALE GENOMIC DNA]</scope>
    <source>
        <strain evidence="3">ATCC 33942 / OCh 114</strain>
    </source>
</reference>
<proteinExistence type="predicted"/>
<protein>
    <submittedName>
        <fullName evidence="2">Uncharacterized protein</fullName>
    </submittedName>
</protein>
<name>Q163L8_ROSDO</name>
<dbReference type="Proteomes" id="UP000007029">
    <property type="component" value="Chromosome"/>
</dbReference>
<dbReference type="HOGENOM" id="CLU_3029625_0_0_5"/>
<dbReference type="KEGG" id="rde:RD1_3326"/>
<dbReference type="EMBL" id="CP000362">
    <property type="protein sequence ID" value="ABG32825.1"/>
    <property type="molecule type" value="Genomic_DNA"/>
</dbReference>
<gene>
    <name evidence="2" type="ordered locus">RD1_3326</name>
</gene>
<dbReference type="STRING" id="375451.RD1_3326"/>
<organism evidence="2 3">
    <name type="scientific">Roseobacter denitrificans (strain ATCC 33942 / OCh 114)</name>
    <name type="common">Erythrobacter sp. (strain OCh 114)</name>
    <name type="synonym">Roseobacter denitrificans</name>
    <dbReference type="NCBI Taxonomy" id="375451"/>
    <lineage>
        <taxon>Bacteria</taxon>
        <taxon>Pseudomonadati</taxon>
        <taxon>Pseudomonadota</taxon>
        <taxon>Alphaproteobacteria</taxon>
        <taxon>Rhodobacterales</taxon>
        <taxon>Roseobacteraceae</taxon>
        <taxon>Roseobacter</taxon>
    </lineage>
</organism>
<accession>Q163L8</accession>
<sequence length="55" mass="6001">MSAPDVTLERQKHRHRKMVRGIWIGVGIIALVSIGAYVAVFGFGADLQEAVPPEL</sequence>
<keyword evidence="3" id="KW-1185">Reference proteome</keyword>
<keyword evidence="1" id="KW-1133">Transmembrane helix</keyword>
<dbReference type="eggNOG" id="ENOG5031AFH">
    <property type="taxonomic scope" value="Bacteria"/>
</dbReference>
<evidence type="ECO:0000256" key="1">
    <source>
        <dbReference type="SAM" id="Phobius"/>
    </source>
</evidence>
<keyword evidence="1" id="KW-0812">Transmembrane</keyword>